<gene>
    <name evidence="1" type="ORF">ACFPZN_40275</name>
</gene>
<accession>A0ABW1ACV7</accession>
<dbReference type="EMBL" id="JBHSON010000076">
    <property type="protein sequence ID" value="MFC5751883.1"/>
    <property type="molecule type" value="Genomic_DNA"/>
</dbReference>
<evidence type="ECO:0000313" key="1">
    <source>
        <dbReference type="EMBL" id="MFC5751883.1"/>
    </source>
</evidence>
<comment type="caution">
    <text evidence="1">The sequence shown here is derived from an EMBL/GenBank/DDBJ whole genome shotgun (WGS) entry which is preliminary data.</text>
</comment>
<reference evidence="2" key="1">
    <citation type="journal article" date="2019" name="Int. J. Syst. Evol. Microbiol.">
        <title>The Global Catalogue of Microorganisms (GCM) 10K type strain sequencing project: providing services to taxonomists for standard genome sequencing and annotation.</title>
        <authorList>
            <consortium name="The Broad Institute Genomics Platform"/>
            <consortium name="The Broad Institute Genome Sequencing Center for Infectious Disease"/>
            <person name="Wu L."/>
            <person name="Ma J."/>
        </authorList>
    </citation>
    <scope>NUCLEOTIDE SEQUENCE [LARGE SCALE GENOMIC DNA]</scope>
    <source>
        <strain evidence="2">KCTC 42087</strain>
    </source>
</reference>
<keyword evidence="2" id="KW-1185">Reference proteome</keyword>
<name>A0ABW1ACV7_9ACTN</name>
<sequence>MQPDLDEIEERFVALLEGRETRDAVDRWAGRWFADDSLEWDEVSLWALDKLYGIDMGHGPGGAYLHDEEQIRGWLDRLRELRRQERQG</sequence>
<evidence type="ECO:0000313" key="2">
    <source>
        <dbReference type="Proteomes" id="UP001596074"/>
    </source>
</evidence>
<organism evidence="1 2">
    <name type="scientific">Actinomadura rugatobispora</name>
    <dbReference type="NCBI Taxonomy" id="1994"/>
    <lineage>
        <taxon>Bacteria</taxon>
        <taxon>Bacillati</taxon>
        <taxon>Actinomycetota</taxon>
        <taxon>Actinomycetes</taxon>
        <taxon>Streptosporangiales</taxon>
        <taxon>Thermomonosporaceae</taxon>
        <taxon>Actinomadura</taxon>
    </lineage>
</organism>
<proteinExistence type="predicted"/>
<protein>
    <submittedName>
        <fullName evidence="1">Uncharacterized protein</fullName>
    </submittedName>
</protein>
<dbReference type="Proteomes" id="UP001596074">
    <property type="component" value="Unassembled WGS sequence"/>
</dbReference>
<dbReference type="RefSeq" id="WP_378287844.1">
    <property type="nucleotide sequence ID" value="NZ_JBHSON010000076.1"/>
</dbReference>